<evidence type="ECO:0000313" key="7">
    <source>
        <dbReference type="EMBL" id="KGF71830.1"/>
    </source>
</evidence>
<feature type="transmembrane region" description="Helical" evidence="6">
    <location>
        <begin position="241"/>
        <end position="267"/>
    </location>
</feature>
<evidence type="ECO:0000256" key="1">
    <source>
        <dbReference type="ARBA" id="ARBA00004651"/>
    </source>
</evidence>
<name>A0A098TGW4_9CYAN</name>
<feature type="transmembrane region" description="Helical" evidence="6">
    <location>
        <begin position="45"/>
        <end position="69"/>
    </location>
</feature>
<keyword evidence="2" id="KW-1003">Cell membrane</keyword>
<evidence type="ECO:0000256" key="6">
    <source>
        <dbReference type="SAM" id="Phobius"/>
    </source>
</evidence>
<feature type="transmembrane region" description="Helical" evidence="6">
    <location>
        <begin position="152"/>
        <end position="171"/>
    </location>
</feature>
<protein>
    <submittedName>
        <fullName evidence="7">Uncharacterized protein</fullName>
    </submittedName>
</protein>
<dbReference type="EMBL" id="JJML01000047">
    <property type="protein sequence ID" value="KGF71830.1"/>
    <property type="molecule type" value="Genomic_DNA"/>
</dbReference>
<proteinExistence type="predicted"/>
<keyword evidence="4 6" id="KW-1133">Transmembrane helix</keyword>
<gene>
    <name evidence="7" type="ORF">DO97_14860</name>
</gene>
<accession>A0A098TGW4</accession>
<feature type="transmembrane region" description="Helical" evidence="6">
    <location>
        <begin position="279"/>
        <end position="298"/>
    </location>
</feature>
<dbReference type="STRING" id="1497020.DO97_14860"/>
<dbReference type="OrthoDB" id="2542372at2"/>
<dbReference type="InterPro" id="IPR022791">
    <property type="entry name" value="L-PG_synthase/AglD"/>
</dbReference>
<evidence type="ECO:0000313" key="8">
    <source>
        <dbReference type="Proteomes" id="UP000030170"/>
    </source>
</evidence>
<evidence type="ECO:0000256" key="2">
    <source>
        <dbReference type="ARBA" id="ARBA00022475"/>
    </source>
</evidence>
<dbReference type="Proteomes" id="UP000030170">
    <property type="component" value="Unassembled WGS sequence"/>
</dbReference>
<feature type="transmembrane region" description="Helical" evidence="6">
    <location>
        <begin position="215"/>
        <end position="235"/>
    </location>
</feature>
<sequence length="318" mass="34684">MKQLWISLKPYLRWAILGGTLFFVAKVLKDNWQEVAATRLDPGGWIFLIAALVVTLAAHTWAGCVWGWILRDLYQSVRTPWAIRVYLKTNIAKYLPGNVWHYYGRIAAAKTIGISLSTAALSVLLEPLLMAAAALLLILVGSQQSWTKMQGVLHGLSIVGVVGLVSGLVVIHPRVLNPLMRFWSRLKAKATHGFPADASTSYIRCYPLKPLMGELVFLSLRGAGFFCTLLAFSVIQPSQVILVLTTFSLAWFLGLVLPGAPGGIGVFEAAAIALLDKSFSPGIVLTTVALYRLLSILAETLGAGLVCLEERYLMHPVD</sequence>
<evidence type="ECO:0000256" key="4">
    <source>
        <dbReference type="ARBA" id="ARBA00022989"/>
    </source>
</evidence>
<dbReference type="RefSeq" id="WP_036535619.1">
    <property type="nucleotide sequence ID" value="NZ_JJML01000047.1"/>
</dbReference>
<evidence type="ECO:0000256" key="3">
    <source>
        <dbReference type="ARBA" id="ARBA00022692"/>
    </source>
</evidence>
<dbReference type="AlphaFoldDB" id="A0A098TGW4"/>
<keyword evidence="3 6" id="KW-0812">Transmembrane</keyword>
<evidence type="ECO:0000256" key="5">
    <source>
        <dbReference type="ARBA" id="ARBA00023136"/>
    </source>
</evidence>
<keyword evidence="5 6" id="KW-0472">Membrane</keyword>
<dbReference type="Pfam" id="PF03706">
    <property type="entry name" value="LPG_synthase_TM"/>
    <property type="match status" value="1"/>
</dbReference>
<keyword evidence="8" id="KW-1185">Reference proteome</keyword>
<organism evidence="7 8">
    <name type="scientific">Neosynechococcus sphagnicola sy1</name>
    <dbReference type="NCBI Taxonomy" id="1497020"/>
    <lineage>
        <taxon>Bacteria</taxon>
        <taxon>Bacillati</taxon>
        <taxon>Cyanobacteriota</taxon>
        <taxon>Cyanophyceae</taxon>
        <taxon>Neosynechococcales</taxon>
        <taxon>Neosynechococcaceae</taxon>
        <taxon>Neosynechococcus</taxon>
    </lineage>
</organism>
<feature type="transmembrane region" description="Helical" evidence="6">
    <location>
        <begin position="119"/>
        <end position="140"/>
    </location>
</feature>
<comment type="caution">
    <text evidence="7">The sequence shown here is derived from an EMBL/GenBank/DDBJ whole genome shotgun (WGS) entry which is preliminary data.</text>
</comment>
<reference evidence="7 8" key="1">
    <citation type="journal article" date="2014" name="Mol. Ecol.">
        <title>Evolution of Synechococcus.</title>
        <authorList>
            <person name="Dvorak P."/>
            <person name="Casamatta D."/>
            <person name="Hasler P."/>
            <person name="Poulickova A."/>
            <person name="Ondrej V."/>
            <person name="Sanges R."/>
        </authorList>
    </citation>
    <scope>NUCLEOTIDE SEQUENCE [LARGE SCALE GENOMIC DNA]</scope>
    <source>
        <strain evidence="7 8">CAUP A 1101</strain>
    </source>
</reference>
<dbReference type="GO" id="GO:0005886">
    <property type="term" value="C:plasma membrane"/>
    <property type="evidence" value="ECO:0007669"/>
    <property type="project" value="UniProtKB-SubCell"/>
</dbReference>
<comment type="subcellular location">
    <subcellularLocation>
        <location evidence="1">Cell membrane</location>
        <topology evidence="1">Multi-pass membrane protein</topology>
    </subcellularLocation>
</comment>